<reference evidence="3 4" key="1">
    <citation type="submission" date="2019-10" db="EMBL/GenBank/DDBJ databases">
        <title>Cardiobacteriales fam. a chemoheterotrophic member of the order Cardiobacteriales, and proposal of Cardiobacteriales fam. nov.</title>
        <authorList>
            <person name="Wang C."/>
        </authorList>
    </citation>
    <scope>NUCLEOTIDE SEQUENCE [LARGE SCALE GENOMIC DNA]</scope>
    <source>
        <strain evidence="3 4">ML27</strain>
    </source>
</reference>
<feature type="transmembrane region" description="Helical" evidence="2">
    <location>
        <begin position="101"/>
        <end position="119"/>
    </location>
</feature>
<evidence type="ECO:0000313" key="3">
    <source>
        <dbReference type="EMBL" id="MPV85442.1"/>
    </source>
</evidence>
<dbReference type="InParanoid" id="A0A6N7ESG8"/>
<keyword evidence="2" id="KW-1133">Transmembrane helix</keyword>
<feature type="compositionally biased region" description="Polar residues" evidence="1">
    <location>
        <begin position="165"/>
        <end position="186"/>
    </location>
</feature>
<organism evidence="3 4">
    <name type="scientific">Ostreibacterium oceani</name>
    <dbReference type="NCBI Taxonomy" id="2654998"/>
    <lineage>
        <taxon>Bacteria</taxon>
        <taxon>Pseudomonadati</taxon>
        <taxon>Pseudomonadota</taxon>
        <taxon>Gammaproteobacteria</taxon>
        <taxon>Cardiobacteriales</taxon>
        <taxon>Ostreibacteriaceae</taxon>
        <taxon>Ostreibacterium</taxon>
    </lineage>
</organism>
<proteinExistence type="predicted"/>
<feature type="region of interest" description="Disordered" evidence="1">
    <location>
        <begin position="164"/>
        <end position="210"/>
    </location>
</feature>
<feature type="transmembrane region" description="Helical" evidence="2">
    <location>
        <begin position="60"/>
        <end position="81"/>
    </location>
</feature>
<evidence type="ECO:0000313" key="4">
    <source>
        <dbReference type="Proteomes" id="UP000471298"/>
    </source>
</evidence>
<feature type="transmembrane region" description="Helical" evidence="2">
    <location>
        <begin position="131"/>
        <end position="150"/>
    </location>
</feature>
<evidence type="ECO:0000256" key="2">
    <source>
        <dbReference type="SAM" id="Phobius"/>
    </source>
</evidence>
<evidence type="ECO:0008006" key="5">
    <source>
        <dbReference type="Google" id="ProtNLM"/>
    </source>
</evidence>
<gene>
    <name evidence="3" type="ORF">GCU85_01670</name>
</gene>
<keyword evidence="2" id="KW-0472">Membrane</keyword>
<sequence length="210" mass="23460">MRAKQIGLSILWLLVVLTYLGGILLPMATVKKFYFFENEFSLVNSMLLLAKTPSLQNTSLLIIIGLFTVIFPVAKLVTMALQIRHLCRNWQNKMTKVVETLGHFSMLDVFVIALMVILLKLRVLVDVQLHIGFYVFTVSIVASILLSFWIKQLRQSDAETIAPNAMQSSQSTQSVKPTQTAMQTDFNPPELSELSESSESSDPPDPSGNP</sequence>
<dbReference type="Pfam" id="PF04403">
    <property type="entry name" value="PqiA"/>
    <property type="match status" value="1"/>
</dbReference>
<dbReference type="EMBL" id="WHNW01000002">
    <property type="protein sequence ID" value="MPV85442.1"/>
    <property type="molecule type" value="Genomic_DNA"/>
</dbReference>
<keyword evidence="4" id="KW-1185">Reference proteome</keyword>
<dbReference type="RefSeq" id="WP_152808705.1">
    <property type="nucleotide sequence ID" value="NZ_WHNW01000002.1"/>
</dbReference>
<evidence type="ECO:0000256" key="1">
    <source>
        <dbReference type="SAM" id="MobiDB-lite"/>
    </source>
</evidence>
<name>A0A6N7ESG8_9GAMM</name>
<feature type="compositionally biased region" description="Low complexity" evidence="1">
    <location>
        <begin position="188"/>
        <end position="201"/>
    </location>
</feature>
<dbReference type="InterPro" id="IPR007498">
    <property type="entry name" value="PqiA-like"/>
</dbReference>
<accession>A0A6N7ESG8</accession>
<protein>
    <recommendedName>
        <fullName evidence="5">Paraquat-inducible protein A</fullName>
    </recommendedName>
</protein>
<dbReference type="AlphaFoldDB" id="A0A6N7ESG8"/>
<feature type="transmembrane region" description="Helical" evidence="2">
    <location>
        <begin position="7"/>
        <end position="28"/>
    </location>
</feature>
<dbReference type="Proteomes" id="UP000471298">
    <property type="component" value="Unassembled WGS sequence"/>
</dbReference>
<comment type="caution">
    <text evidence="3">The sequence shown here is derived from an EMBL/GenBank/DDBJ whole genome shotgun (WGS) entry which is preliminary data.</text>
</comment>
<keyword evidence="2" id="KW-0812">Transmembrane</keyword>